<organism evidence="1 2">
    <name type="scientific">Bacillus carboniphilus</name>
    <dbReference type="NCBI Taxonomy" id="86663"/>
    <lineage>
        <taxon>Bacteria</taxon>
        <taxon>Bacillati</taxon>
        <taxon>Bacillota</taxon>
        <taxon>Bacilli</taxon>
        <taxon>Bacillales</taxon>
        <taxon>Bacillaceae</taxon>
        <taxon>Bacillus</taxon>
    </lineage>
</organism>
<reference evidence="1 2" key="1">
    <citation type="journal article" date="2019" name="Int. J. Syst. Evol. Microbiol.">
        <title>The Global Catalogue of Microorganisms (GCM) 10K type strain sequencing project: providing services to taxonomists for standard genome sequencing and annotation.</title>
        <authorList>
            <consortium name="The Broad Institute Genomics Platform"/>
            <consortium name="The Broad Institute Genome Sequencing Center for Infectious Disease"/>
            <person name="Wu L."/>
            <person name="Ma J."/>
        </authorList>
    </citation>
    <scope>NUCLEOTIDE SEQUENCE [LARGE SCALE GENOMIC DNA]</scope>
    <source>
        <strain evidence="1 2">JCM 9731</strain>
    </source>
</reference>
<dbReference type="EMBL" id="BAAADJ010000009">
    <property type="protein sequence ID" value="GAA0321143.1"/>
    <property type="molecule type" value="Genomic_DNA"/>
</dbReference>
<keyword evidence="2" id="KW-1185">Reference proteome</keyword>
<name>A0ABN0VZB8_9BACI</name>
<comment type="caution">
    <text evidence="1">The sequence shown here is derived from an EMBL/GenBank/DDBJ whole genome shotgun (WGS) entry which is preliminary data.</text>
</comment>
<evidence type="ECO:0008006" key="3">
    <source>
        <dbReference type="Google" id="ProtNLM"/>
    </source>
</evidence>
<dbReference type="RefSeq" id="WP_343796850.1">
    <property type="nucleotide sequence ID" value="NZ_BAAADJ010000009.1"/>
</dbReference>
<sequence length="140" mass="16053">MHNASERLQILIGDTLQILDHMEVDSEHTELLTTIKNRLNELKGKTKAVTNDSGNQSLNSVASMSKSLSELTDMVIQLEANLMMDYQNSTGNQIDQYQQLSLEEQLEQTENYHNKIDYLSAVKIRENLNRMREVLLSIRS</sequence>
<evidence type="ECO:0000313" key="1">
    <source>
        <dbReference type="EMBL" id="GAA0321143.1"/>
    </source>
</evidence>
<proteinExistence type="predicted"/>
<accession>A0ABN0VZB8</accession>
<protein>
    <recommendedName>
        <fullName evidence="3">DUF5082 domain-containing protein</fullName>
    </recommendedName>
</protein>
<gene>
    <name evidence="1" type="ORF">GCM10008967_09590</name>
</gene>
<dbReference type="Proteomes" id="UP001500782">
    <property type="component" value="Unassembled WGS sequence"/>
</dbReference>
<evidence type="ECO:0000313" key="2">
    <source>
        <dbReference type="Proteomes" id="UP001500782"/>
    </source>
</evidence>